<keyword evidence="4 6" id="KW-1133">Transmembrane helix</keyword>
<accession>A0A512HEF6</accession>
<feature type="domain" description="EamA" evidence="7">
    <location>
        <begin position="2"/>
        <end position="121"/>
    </location>
</feature>
<evidence type="ECO:0000313" key="8">
    <source>
        <dbReference type="EMBL" id="GEO83730.1"/>
    </source>
</evidence>
<dbReference type="Gene3D" id="1.10.3730.20">
    <property type="match status" value="1"/>
</dbReference>
<proteinExistence type="inferred from homology"/>
<evidence type="ECO:0000256" key="1">
    <source>
        <dbReference type="ARBA" id="ARBA00004141"/>
    </source>
</evidence>
<comment type="caution">
    <text evidence="8">The sequence shown here is derived from an EMBL/GenBank/DDBJ whole genome shotgun (WGS) entry which is preliminary data.</text>
</comment>
<comment type="similarity">
    <text evidence="2">Belongs to the EamA transporter family.</text>
</comment>
<feature type="transmembrane region" description="Helical" evidence="6">
    <location>
        <begin position="51"/>
        <end position="73"/>
    </location>
</feature>
<gene>
    <name evidence="8" type="ORF">RNA01_06620</name>
</gene>
<evidence type="ECO:0000256" key="4">
    <source>
        <dbReference type="ARBA" id="ARBA00022989"/>
    </source>
</evidence>
<evidence type="ECO:0000313" key="9">
    <source>
        <dbReference type="Proteomes" id="UP000321717"/>
    </source>
</evidence>
<protein>
    <recommendedName>
        <fullName evidence="7">EamA domain-containing protein</fullName>
    </recommendedName>
</protein>
<organism evidence="8 9">
    <name type="scientific">Ciceribacter naphthalenivorans</name>
    <dbReference type="NCBI Taxonomy" id="1118451"/>
    <lineage>
        <taxon>Bacteria</taxon>
        <taxon>Pseudomonadati</taxon>
        <taxon>Pseudomonadota</taxon>
        <taxon>Alphaproteobacteria</taxon>
        <taxon>Hyphomicrobiales</taxon>
        <taxon>Rhizobiaceae</taxon>
        <taxon>Ciceribacter</taxon>
    </lineage>
</organism>
<keyword evidence="3 6" id="KW-0812">Transmembrane</keyword>
<dbReference type="SUPFAM" id="SSF103481">
    <property type="entry name" value="Multidrug resistance efflux transporter EmrE"/>
    <property type="match status" value="1"/>
</dbReference>
<evidence type="ECO:0000256" key="3">
    <source>
        <dbReference type="ARBA" id="ARBA00022692"/>
    </source>
</evidence>
<evidence type="ECO:0000256" key="6">
    <source>
        <dbReference type="SAM" id="Phobius"/>
    </source>
</evidence>
<dbReference type="InterPro" id="IPR000620">
    <property type="entry name" value="EamA_dom"/>
</dbReference>
<evidence type="ECO:0000256" key="5">
    <source>
        <dbReference type="ARBA" id="ARBA00023136"/>
    </source>
</evidence>
<keyword evidence="9" id="KW-1185">Reference proteome</keyword>
<dbReference type="PANTHER" id="PTHR32322">
    <property type="entry name" value="INNER MEMBRANE TRANSPORTER"/>
    <property type="match status" value="1"/>
</dbReference>
<dbReference type="EMBL" id="BJZP01000002">
    <property type="protein sequence ID" value="GEO83730.1"/>
    <property type="molecule type" value="Genomic_DNA"/>
</dbReference>
<reference evidence="8 9" key="1">
    <citation type="submission" date="2019-07" db="EMBL/GenBank/DDBJ databases">
        <title>Whole genome shotgun sequence of Rhizobium naphthalenivorans NBRC 107585.</title>
        <authorList>
            <person name="Hosoyama A."/>
            <person name="Uohara A."/>
            <person name="Ohji S."/>
            <person name="Ichikawa N."/>
        </authorList>
    </citation>
    <scope>NUCLEOTIDE SEQUENCE [LARGE SCALE GENOMIC DNA]</scope>
    <source>
        <strain evidence="8 9">NBRC 107585</strain>
    </source>
</reference>
<comment type="subcellular location">
    <subcellularLocation>
        <location evidence="1">Membrane</location>
        <topology evidence="1">Multi-pass membrane protein</topology>
    </subcellularLocation>
</comment>
<feature type="transmembrane region" description="Helical" evidence="6">
    <location>
        <begin position="80"/>
        <end position="100"/>
    </location>
</feature>
<dbReference type="Proteomes" id="UP000321717">
    <property type="component" value="Unassembled WGS sequence"/>
</dbReference>
<dbReference type="GO" id="GO:0016020">
    <property type="term" value="C:membrane"/>
    <property type="evidence" value="ECO:0007669"/>
    <property type="project" value="UniProtKB-SubCell"/>
</dbReference>
<sequence length="147" mass="15824">MAAGTVLSRHWRPPVSSLTFTAWQLTAGGIMLVPLAFLLEPSLPTLTFWNYIGFVHLGLIGGALTYLLWFWGLSRLEPSAAASLGFLSPLVATLLGWALLGQSLPPLQMLGFVAVLASVWLAQRAGLPAPSSTAQRSNAERPFKRPI</sequence>
<dbReference type="InterPro" id="IPR050638">
    <property type="entry name" value="AA-Vitamin_Transporters"/>
</dbReference>
<evidence type="ECO:0000259" key="7">
    <source>
        <dbReference type="Pfam" id="PF00892"/>
    </source>
</evidence>
<feature type="transmembrane region" description="Helical" evidence="6">
    <location>
        <begin position="20"/>
        <end position="39"/>
    </location>
</feature>
<dbReference type="Pfam" id="PF00892">
    <property type="entry name" value="EamA"/>
    <property type="match status" value="1"/>
</dbReference>
<dbReference type="AlphaFoldDB" id="A0A512HEF6"/>
<keyword evidence="5 6" id="KW-0472">Membrane</keyword>
<name>A0A512HEF6_9HYPH</name>
<evidence type="ECO:0000256" key="2">
    <source>
        <dbReference type="ARBA" id="ARBA00007362"/>
    </source>
</evidence>
<dbReference type="PANTHER" id="PTHR32322:SF2">
    <property type="entry name" value="EAMA DOMAIN-CONTAINING PROTEIN"/>
    <property type="match status" value="1"/>
</dbReference>
<dbReference type="InterPro" id="IPR037185">
    <property type="entry name" value="EmrE-like"/>
</dbReference>